<keyword evidence="3 10" id="KW-0662">Pyridine nucleotide biosynthesis</keyword>
<evidence type="ECO:0000256" key="6">
    <source>
        <dbReference type="ARBA" id="ARBA00022741"/>
    </source>
</evidence>
<name>A0A1B7VK40_APHFL</name>
<evidence type="ECO:0000256" key="7">
    <source>
        <dbReference type="ARBA" id="ARBA00022840"/>
    </source>
</evidence>
<feature type="domain" description="Cytidyltransferase-like" evidence="11">
    <location>
        <begin position="5"/>
        <end position="165"/>
    </location>
</feature>
<evidence type="ECO:0000256" key="4">
    <source>
        <dbReference type="ARBA" id="ARBA00022679"/>
    </source>
</evidence>
<evidence type="ECO:0000313" key="12">
    <source>
        <dbReference type="EMBL" id="OBQ19730.1"/>
    </source>
</evidence>
<sequence>MKISLFGTSADPPTAGHLIILKWLSEYYDWVAVWAANNPLKSQQTPLPHRAAMLDLLIKDINIHKQNIALEQDLSSWKTLETVGKAKLKWGEDIEYTLVIGADLVKQLPRWYHIEDLLQQVQLLVIPRPGYIIDNYDLEKIKQIGGKIAIANLIGLDVSSTAFREQGDINTLTPPVIAYIHQQHLYECQYVTQKRFSTP</sequence>
<comment type="catalytic activity">
    <reaction evidence="9 10">
        <text>nicotinate beta-D-ribonucleotide + ATP + H(+) = deamido-NAD(+) + diphosphate</text>
        <dbReference type="Rhea" id="RHEA:22860"/>
        <dbReference type="ChEBI" id="CHEBI:15378"/>
        <dbReference type="ChEBI" id="CHEBI:30616"/>
        <dbReference type="ChEBI" id="CHEBI:33019"/>
        <dbReference type="ChEBI" id="CHEBI:57502"/>
        <dbReference type="ChEBI" id="CHEBI:58437"/>
        <dbReference type="EC" id="2.7.7.18"/>
    </reaction>
</comment>
<dbReference type="Pfam" id="PF01467">
    <property type="entry name" value="CTP_transf_like"/>
    <property type="match status" value="1"/>
</dbReference>
<keyword evidence="8 10" id="KW-0520">NAD</keyword>
<gene>
    <name evidence="10" type="primary">nadD</name>
    <name evidence="12" type="ORF">AN481_17505</name>
</gene>
<dbReference type="Proteomes" id="UP000092382">
    <property type="component" value="Unassembled WGS sequence"/>
</dbReference>
<evidence type="ECO:0000256" key="10">
    <source>
        <dbReference type="HAMAP-Rule" id="MF_00244"/>
    </source>
</evidence>
<evidence type="ECO:0000256" key="2">
    <source>
        <dbReference type="ARBA" id="ARBA00005019"/>
    </source>
</evidence>
<evidence type="ECO:0000256" key="3">
    <source>
        <dbReference type="ARBA" id="ARBA00022642"/>
    </source>
</evidence>
<dbReference type="CDD" id="cd02165">
    <property type="entry name" value="NMNAT"/>
    <property type="match status" value="1"/>
</dbReference>
<dbReference type="SUPFAM" id="SSF52374">
    <property type="entry name" value="Nucleotidylyl transferase"/>
    <property type="match status" value="1"/>
</dbReference>
<proteinExistence type="inferred from homology"/>
<dbReference type="NCBIfam" id="NF000842">
    <property type="entry name" value="PRK00071.2-1"/>
    <property type="match status" value="1"/>
</dbReference>
<dbReference type="GO" id="GO:0004515">
    <property type="term" value="F:nicotinate-nucleotide adenylyltransferase activity"/>
    <property type="evidence" value="ECO:0007669"/>
    <property type="project" value="UniProtKB-UniRule"/>
</dbReference>
<protein>
    <recommendedName>
        <fullName evidence="10">Probable nicotinate-nucleotide adenylyltransferase</fullName>
        <ecNumber evidence="10">2.7.7.18</ecNumber>
    </recommendedName>
    <alternativeName>
        <fullName evidence="10">Deamido-NAD(+) diphosphorylase</fullName>
    </alternativeName>
    <alternativeName>
        <fullName evidence="10">Deamido-NAD(+) pyrophosphorylase</fullName>
    </alternativeName>
    <alternativeName>
        <fullName evidence="10">Nicotinate mononucleotide adenylyltransferase</fullName>
        <shortName evidence="10">NaMN adenylyltransferase</shortName>
    </alternativeName>
</protein>
<comment type="similarity">
    <text evidence="10">Belongs to the NadD family.</text>
</comment>
<dbReference type="PANTHER" id="PTHR39321">
    <property type="entry name" value="NICOTINATE-NUCLEOTIDE ADENYLYLTRANSFERASE-RELATED"/>
    <property type="match status" value="1"/>
</dbReference>
<dbReference type="EC" id="2.7.7.18" evidence="10"/>
<dbReference type="EMBL" id="LJOY01000083">
    <property type="protein sequence ID" value="OBQ19730.1"/>
    <property type="molecule type" value="Genomic_DNA"/>
</dbReference>
<dbReference type="UniPathway" id="UPA00253">
    <property type="reaction ID" value="UER00332"/>
</dbReference>
<accession>A0A1B7VK40</accession>
<keyword evidence="7 10" id="KW-0067">ATP-binding</keyword>
<dbReference type="GO" id="GO:0005524">
    <property type="term" value="F:ATP binding"/>
    <property type="evidence" value="ECO:0007669"/>
    <property type="project" value="UniProtKB-KW"/>
</dbReference>
<dbReference type="PATRIC" id="fig|1710894.3.peg.2539"/>
<dbReference type="NCBIfam" id="TIGR00482">
    <property type="entry name" value="nicotinate (nicotinamide) nucleotide adenylyltransferase"/>
    <property type="match status" value="1"/>
</dbReference>
<comment type="function">
    <text evidence="1 10">Catalyzes the reversible adenylation of nicotinate mononucleotide (NaMN) to nicotinic acid adenine dinucleotide (NaAD).</text>
</comment>
<dbReference type="InterPro" id="IPR004821">
    <property type="entry name" value="Cyt_trans-like"/>
</dbReference>
<evidence type="ECO:0000313" key="13">
    <source>
        <dbReference type="Proteomes" id="UP000092382"/>
    </source>
</evidence>
<evidence type="ECO:0000256" key="1">
    <source>
        <dbReference type="ARBA" id="ARBA00002324"/>
    </source>
</evidence>
<dbReference type="InterPro" id="IPR014729">
    <property type="entry name" value="Rossmann-like_a/b/a_fold"/>
</dbReference>
<comment type="pathway">
    <text evidence="2 10">Cofactor biosynthesis; NAD(+) biosynthesis; deamido-NAD(+) from nicotinate D-ribonucleotide: step 1/1.</text>
</comment>
<evidence type="ECO:0000256" key="9">
    <source>
        <dbReference type="ARBA" id="ARBA00048721"/>
    </source>
</evidence>
<comment type="caution">
    <text evidence="12">The sequence shown here is derived from an EMBL/GenBank/DDBJ whole genome shotgun (WGS) entry which is preliminary data.</text>
</comment>
<dbReference type="PANTHER" id="PTHR39321:SF3">
    <property type="entry name" value="PHOSPHOPANTETHEINE ADENYLYLTRANSFERASE"/>
    <property type="match status" value="1"/>
</dbReference>
<dbReference type="STRING" id="1803587.GCA_001593825_02928"/>
<dbReference type="Gene3D" id="3.40.50.620">
    <property type="entry name" value="HUPs"/>
    <property type="match status" value="1"/>
</dbReference>
<dbReference type="AlphaFoldDB" id="A0A1B7VK40"/>
<evidence type="ECO:0000256" key="5">
    <source>
        <dbReference type="ARBA" id="ARBA00022695"/>
    </source>
</evidence>
<dbReference type="InterPro" id="IPR005248">
    <property type="entry name" value="NadD/NMNAT"/>
</dbReference>
<organism evidence="12 13">
    <name type="scientific">Aphanizomenon flos-aquae LD13</name>
    <dbReference type="NCBI Taxonomy" id="1710894"/>
    <lineage>
        <taxon>Bacteria</taxon>
        <taxon>Bacillati</taxon>
        <taxon>Cyanobacteriota</taxon>
        <taxon>Cyanophyceae</taxon>
        <taxon>Nostocales</taxon>
        <taxon>Aphanizomenonaceae</taxon>
        <taxon>Aphanizomenon</taxon>
    </lineage>
</organism>
<keyword evidence="5 10" id="KW-0548">Nucleotidyltransferase</keyword>
<evidence type="ECO:0000259" key="11">
    <source>
        <dbReference type="Pfam" id="PF01467"/>
    </source>
</evidence>
<keyword evidence="4 10" id="KW-0808">Transferase</keyword>
<dbReference type="GO" id="GO:0009435">
    <property type="term" value="P:NAD+ biosynthetic process"/>
    <property type="evidence" value="ECO:0007669"/>
    <property type="project" value="UniProtKB-UniRule"/>
</dbReference>
<reference evidence="12 13" key="1">
    <citation type="submission" date="2015-09" db="EMBL/GenBank/DDBJ databases">
        <title>Whole genome shotgun sequence assembly of Aphanizomenon flos-aquae UKL13.</title>
        <authorList>
            <person name="Driscoll C."/>
        </authorList>
    </citation>
    <scope>NUCLEOTIDE SEQUENCE [LARGE SCALE GENOMIC DNA]</scope>
    <source>
        <strain evidence="12">MDT13</strain>
    </source>
</reference>
<evidence type="ECO:0000256" key="8">
    <source>
        <dbReference type="ARBA" id="ARBA00023027"/>
    </source>
</evidence>
<dbReference type="HAMAP" id="MF_00244">
    <property type="entry name" value="NaMN_adenylyltr"/>
    <property type="match status" value="1"/>
</dbReference>
<keyword evidence="6 10" id="KW-0547">Nucleotide-binding</keyword>